<reference evidence="1 2" key="1">
    <citation type="submission" date="2015-03" db="EMBL/GenBank/DDBJ databases">
        <authorList>
            <person name="Murphy D."/>
        </authorList>
    </citation>
    <scope>NUCLEOTIDE SEQUENCE [LARGE SCALE GENOMIC DNA]</scope>
    <source>
        <strain evidence="1 2">PAP088</strain>
    </source>
</reference>
<evidence type="ECO:0000313" key="1">
    <source>
        <dbReference type="EMBL" id="CPV65964.1"/>
    </source>
</evidence>
<proteinExistence type="predicted"/>
<protein>
    <submittedName>
        <fullName evidence="1">Uncharacterized protein</fullName>
    </submittedName>
</protein>
<sequence>MNEPQWVELVKAMCTNGFNPDGDATAGAQLEVADANGTIIYQQPIAREVRYDATEQLLWIRQIIGVGPQFDPDSSRRRSLPATTARAEGDTVIFALQTQNATAVIKPADEEQLRALSAWDAWKLTALTAQQEQDLDALTEDSWLG</sequence>
<evidence type="ECO:0000313" key="2">
    <source>
        <dbReference type="Proteomes" id="UP000045782"/>
    </source>
</evidence>
<dbReference type="EMBL" id="CSWP01000009">
    <property type="protein sequence ID" value="CPV65964.1"/>
    <property type="molecule type" value="Genomic_DNA"/>
</dbReference>
<dbReference type="RefSeq" id="WP_052618957.1">
    <property type="nucleotide sequence ID" value="NZ_CSWP01000009.1"/>
</dbReference>
<accession>A0A0U0ZR66</accession>
<organism evidence="1 2">
    <name type="scientific">Mycobacteroides abscessus</name>
    <dbReference type="NCBI Taxonomy" id="36809"/>
    <lineage>
        <taxon>Bacteria</taxon>
        <taxon>Bacillati</taxon>
        <taxon>Actinomycetota</taxon>
        <taxon>Actinomycetes</taxon>
        <taxon>Mycobacteriales</taxon>
        <taxon>Mycobacteriaceae</taxon>
        <taxon>Mycobacteroides</taxon>
    </lineage>
</organism>
<dbReference type="Proteomes" id="UP000045782">
    <property type="component" value="Unassembled WGS sequence"/>
</dbReference>
<name>A0A0U0ZR66_9MYCO</name>
<dbReference type="AlphaFoldDB" id="A0A0U0ZR66"/>
<gene>
    <name evidence="1" type="ORF">ERS075579_03914</name>
</gene>